<protein>
    <recommendedName>
        <fullName evidence="3">ATP-binding protein</fullName>
    </recommendedName>
</protein>
<proteinExistence type="predicted"/>
<accession>A0A1Q6A251</accession>
<dbReference type="NCBIfam" id="NF047352">
    <property type="entry name" value="P_loop_sacsin"/>
    <property type="match status" value="1"/>
</dbReference>
<keyword evidence="2" id="KW-1185">Reference proteome</keyword>
<dbReference type="Proteomes" id="UP000186720">
    <property type="component" value="Unassembled WGS sequence"/>
</dbReference>
<dbReference type="EMBL" id="MPPL01000001">
    <property type="protein sequence ID" value="OKS88094.1"/>
    <property type="molecule type" value="Genomic_DNA"/>
</dbReference>
<gene>
    <name evidence="1" type="ORF">RG47T_3558</name>
</gene>
<dbReference type="InterPro" id="IPR036890">
    <property type="entry name" value="HATPase_C_sf"/>
</dbReference>
<comment type="caution">
    <text evidence="1">The sequence shown here is derived from an EMBL/GenBank/DDBJ whole genome shotgun (WGS) entry which is preliminary data.</text>
</comment>
<evidence type="ECO:0008006" key="3">
    <source>
        <dbReference type="Google" id="ProtNLM"/>
    </source>
</evidence>
<dbReference type="OrthoDB" id="7069425at2"/>
<reference evidence="1 2" key="1">
    <citation type="submission" date="2016-11" db="EMBL/GenBank/DDBJ databases">
        <title>Whole Genome Sequencing of Mucilaginibacter polytrichastri RG4-7(T) isolated from the moss sample.</title>
        <authorList>
            <person name="Li Y."/>
        </authorList>
    </citation>
    <scope>NUCLEOTIDE SEQUENCE [LARGE SCALE GENOMIC DNA]</scope>
    <source>
        <strain evidence="1 2">RG4-7</strain>
    </source>
</reference>
<dbReference type="SUPFAM" id="SSF55874">
    <property type="entry name" value="ATPase domain of HSP90 chaperone/DNA topoisomerase II/histidine kinase"/>
    <property type="match status" value="1"/>
</dbReference>
<evidence type="ECO:0000313" key="1">
    <source>
        <dbReference type="EMBL" id="OKS88094.1"/>
    </source>
</evidence>
<dbReference type="Gene3D" id="3.30.565.10">
    <property type="entry name" value="Histidine kinase-like ATPase, C-terminal domain"/>
    <property type="match status" value="1"/>
</dbReference>
<name>A0A1Q6A251_9SPHI</name>
<evidence type="ECO:0000313" key="2">
    <source>
        <dbReference type="Proteomes" id="UP000186720"/>
    </source>
</evidence>
<dbReference type="AlphaFoldDB" id="A0A1Q6A251"/>
<organism evidence="1 2">
    <name type="scientific">Mucilaginibacter polytrichastri</name>
    <dbReference type="NCBI Taxonomy" id="1302689"/>
    <lineage>
        <taxon>Bacteria</taxon>
        <taxon>Pseudomonadati</taxon>
        <taxon>Bacteroidota</taxon>
        <taxon>Sphingobacteriia</taxon>
        <taxon>Sphingobacteriales</taxon>
        <taxon>Sphingobacteriaceae</taxon>
        <taxon>Mucilaginibacter</taxon>
    </lineage>
</organism>
<sequence length="571" mass="64910">MTPSELSSDLIEAIDEKLSSEVLQAIITRIFRGNYNRDAIALHSDRGVQNHFTKSYQSRFFLELLQNSRDAISLDKVKEGKIKAWVSSDVFYFANNGAEFNENGIKSICYPAISTKSDRGMIGHKGIGFNAILEITNHPAIITNYGTMYFSNEDAAAIINDDAKPANLLPLFQLPLFDETSLSDLYPELASEGFTTLFKFPLDKKTDGQLVLKQAKEITAQDIIFLADISELAIGDNLKRITDKEPFIKLQDGSNDRYFRQYNHPFKLSKETIDTFPEDEAEQFKTDFSVECKFLLEVNEKGTFIPASSSKLYLYYALEPVTGLSFGFHSFFSVTIERKSLTKISPLNDYLFKEAARYYGDEFLTLIKSHHPESVLEILAYERKDNAGLESFYTLLKTNLTGKAFINHPLSDHYLRADEVLLVNKEEYNLFNGKLGDKYLFQAPSKTLESWLIKEGNVGTLNNTYIFNQIESKCEENNRNPAFFQTLYNLNKTWKIDFGAKKILLTENGTLIAGNDTEVFFLSKAEYSTPEILERSLAFLKAGLKVDDFNDQQRKQLGLTEYSEEKLLSAA</sequence>
<dbReference type="RefSeq" id="WP_074490638.1">
    <property type="nucleotide sequence ID" value="NZ_FPAM01000010.1"/>
</dbReference>
<dbReference type="STRING" id="1302689.RG47T_3558"/>